<dbReference type="AlphaFoldDB" id="A0A0D0BGG6"/>
<organism evidence="1 2">
    <name type="scientific">Suillus luteus UH-Slu-Lm8-n1</name>
    <dbReference type="NCBI Taxonomy" id="930992"/>
    <lineage>
        <taxon>Eukaryota</taxon>
        <taxon>Fungi</taxon>
        <taxon>Dikarya</taxon>
        <taxon>Basidiomycota</taxon>
        <taxon>Agaricomycotina</taxon>
        <taxon>Agaricomycetes</taxon>
        <taxon>Agaricomycetidae</taxon>
        <taxon>Boletales</taxon>
        <taxon>Suillineae</taxon>
        <taxon>Suillaceae</taxon>
        <taxon>Suillus</taxon>
    </lineage>
</organism>
<accession>A0A0D0BGG6</accession>
<dbReference type="InParanoid" id="A0A0D0BGG6"/>
<keyword evidence="2" id="KW-1185">Reference proteome</keyword>
<evidence type="ECO:0000313" key="1">
    <source>
        <dbReference type="EMBL" id="KIK45212.1"/>
    </source>
</evidence>
<reference evidence="2" key="2">
    <citation type="submission" date="2015-01" db="EMBL/GenBank/DDBJ databases">
        <title>Evolutionary Origins and Diversification of the Mycorrhizal Mutualists.</title>
        <authorList>
            <consortium name="DOE Joint Genome Institute"/>
            <consortium name="Mycorrhizal Genomics Consortium"/>
            <person name="Kohler A."/>
            <person name="Kuo A."/>
            <person name="Nagy L.G."/>
            <person name="Floudas D."/>
            <person name="Copeland A."/>
            <person name="Barry K.W."/>
            <person name="Cichocki N."/>
            <person name="Veneault-Fourrey C."/>
            <person name="LaButti K."/>
            <person name="Lindquist E.A."/>
            <person name="Lipzen A."/>
            <person name="Lundell T."/>
            <person name="Morin E."/>
            <person name="Murat C."/>
            <person name="Riley R."/>
            <person name="Ohm R."/>
            <person name="Sun H."/>
            <person name="Tunlid A."/>
            <person name="Henrissat B."/>
            <person name="Grigoriev I.V."/>
            <person name="Hibbett D.S."/>
            <person name="Martin F."/>
        </authorList>
    </citation>
    <scope>NUCLEOTIDE SEQUENCE [LARGE SCALE GENOMIC DNA]</scope>
    <source>
        <strain evidence="2">UH-Slu-Lm8-n1</strain>
    </source>
</reference>
<proteinExistence type="predicted"/>
<gene>
    <name evidence="1" type="ORF">CY34DRAFT_801825</name>
</gene>
<dbReference type="EMBL" id="KN835176">
    <property type="protein sequence ID" value="KIK45212.1"/>
    <property type="molecule type" value="Genomic_DNA"/>
</dbReference>
<sequence>MGPQHSRYRDGLEDRIYDIIQIHAAISLFVVFKQSSRTAARDVYINRHESPEMLRGINAYMFGSGCSTLVAW</sequence>
<name>A0A0D0BGG6_9AGAM</name>
<dbReference type="Proteomes" id="UP000054485">
    <property type="component" value="Unassembled WGS sequence"/>
</dbReference>
<dbReference type="HOGENOM" id="CLU_2723897_0_0_1"/>
<reference evidence="1 2" key="1">
    <citation type="submission" date="2014-04" db="EMBL/GenBank/DDBJ databases">
        <authorList>
            <consortium name="DOE Joint Genome Institute"/>
            <person name="Kuo A."/>
            <person name="Ruytinx J."/>
            <person name="Rineau F."/>
            <person name="Colpaert J."/>
            <person name="Kohler A."/>
            <person name="Nagy L.G."/>
            <person name="Floudas D."/>
            <person name="Copeland A."/>
            <person name="Barry K.W."/>
            <person name="Cichocki N."/>
            <person name="Veneault-Fourrey C."/>
            <person name="LaButti K."/>
            <person name="Lindquist E.A."/>
            <person name="Lipzen A."/>
            <person name="Lundell T."/>
            <person name="Morin E."/>
            <person name="Murat C."/>
            <person name="Sun H."/>
            <person name="Tunlid A."/>
            <person name="Henrissat B."/>
            <person name="Grigoriev I.V."/>
            <person name="Hibbett D.S."/>
            <person name="Martin F."/>
            <person name="Nordberg H.P."/>
            <person name="Cantor M.N."/>
            <person name="Hua S.X."/>
        </authorList>
    </citation>
    <scope>NUCLEOTIDE SEQUENCE [LARGE SCALE GENOMIC DNA]</scope>
    <source>
        <strain evidence="1 2">UH-Slu-Lm8-n1</strain>
    </source>
</reference>
<evidence type="ECO:0000313" key="2">
    <source>
        <dbReference type="Proteomes" id="UP000054485"/>
    </source>
</evidence>
<protein>
    <submittedName>
        <fullName evidence="1">Uncharacterized protein</fullName>
    </submittedName>
</protein>